<dbReference type="Proteomes" id="UP001221898">
    <property type="component" value="Unassembled WGS sequence"/>
</dbReference>
<evidence type="ECO:0000313" key="1">
    <source>
        <dbReference type="EMBL" id="KAJ8391013.1"/>
    </source>
</evidence>
<accession>A0AAD7RVD5</accession>
<protein>
    <recommendedName>
        <fullName evidence="3">CCHC-type domain-containing protein</fullName>
    </recommendedName>
</protein>
<keyword evidence="2" id="KW-1185">Reference proteome</keyword>
<comment type="caution">
    <text evidence="1">The sequence shown here is derived from an EMBL/GenBank/DDBJ whole genome shotgun (WGS) entry which is preliminary data.</text>
</comment>
<dbReference type="AlphaFoldDB" id="A0AAD7RVD5"/>
<evidence type="ECO:0000313" key="2">
    <source>
        <dbReference type="Proteomes" id="UP001221898"/>
    </source>
</evidence>
<dbReference type="EMBL" id="JAINUG010000163">
    <property type="protein sequence ID" value="KAJ8391013.1"/>
    <property type="molecule type" value="Genomic_DNA"/>
</dbReference>
<organism evidence="1 2">
    <name type="scientific">Aldrovandia affinis</name>
    <dbReference type="NCBI Taxonomy" id="143900"/>
    <lineage>
        <taxon>Eukaryota</taxon>
        <taxon>Metazoa</taxon>
        <taxon>Chordata</taxon>
        <taxon>Craniata</taxon>
        <taxon>Vertebrata</taxon>
        <taxon>Euteleostomi</taxon>
        <taxon>Actinopterygii</taxon>
        <taxon>Neopterygii</taxon>
        <taxon>Teleostei</taxon>
        <taxon>Notacanthiformes</taxon>
        <taxon>Halosauridae</taxon>
        <taxon>Aldrovandia</taxon>
    </lineage>
</organism>
<name>A0AAD7RVD5_9TELE</name>
<proteinExistence type="predicted"/>
<reference evidence="1" key="1">
    <citation type="journal article" date="2023" name="Science">
        <title>Genome structures resolve the early diversification of teleost fishes.</title>
        <authorList>
            <person name="Parey E."/>
            <person name="Louis A."/>
            <person name="Montfort J."/>
            <person name="Bouchez O."/>
            <person name="Roques C."/>
            <person name="Iampietro C."/>
            <person name="Lluch J."/>
            <person name="Castinel A."/>
            <person name="Donnadieu C."/>
            <person name="Desvignes T."/>
            <person name="Floi Bucao C."/>
            <person name="Jouanno E."/>
            <person name="Wen M."/>
            <person name="Mejri S."/>
            <person name="Dirks R."/>
            <person name="Jansen H."/>
            <person name="Henkel C."/>
            <person name="Chen W.J."/>
            <person name="Zahm M."/>
            <person name="Cabau C."/>
            <person name="Klopp C."/>
            <person name="Thompson A.W."/>
            <person name="Robinson-Rechavi M."/>
            <person name="Braasch I."/>
            <person name="Lecointre G."/>
            <person name="Bobe J."/>
            <person name="Postlethwait J.H."/>
            <person name="Berthelot C."/>
            <person name="Roest Crollius H."/>
            <person name="Guiguen Y."/>
        </authorList>
    </citation>
    <scope>NUCLEOTIDE SEQUENCE</scope>
    <source>
        <strain evidence="1">NC1722</strain>
    </source>
</reference>
<sequence>MCFRCGLKAHKARTCQRKQWCSQCKSTTHRDATCRRGPAAGRRATSFRGGEQQGVCILTSDRDAEIQSGRGVKMKGLMVDTGATSHIIKDIAKFKKFDDRFQAETHCVELADGTRSNGIAERRGERRCA</sequence>
<evidence type="ECO:0008006" key="3">
    <source>
        <dbReference type="Google" id="ProtNLM"/>
    </source>
</evidence>
<gene>
    <name evidence="1" type="ORF">AAFF_G00097910</name>
</gene>